<dbReference type="SUPFAM" id="SSF54593">
    <property type="entry name" value="Glyoxalase/Bleomycin resistance protein/Dihydroxybiphenyl dioxygenase"/>
    <property type="match status" value="1"/>
</dbReference>
<dbReference type="PANTHER" id="PTHR33990:SF1">
    <property type="entry name" value="PROTEIN YJDN"/>
    <property type="match status" value="1"/>
</dbReference>
<dbReference type="EMBL" id="JAZHBO010000002">
    <property type="protein sequence ID" value="MEF2155895.1"/>
    <property type="molecule type" value="Genomic_DNA"/>
</dbReference>
<dbReference type="RefSeq" id="WP_331703880.1">
    <property type="nucleotide sequence ID" value="NZ_JAZHBO010000002.1"/>
</dbReference>
<protein>
    <submittedName>
        <fullName evidence="2">VOC family protein</fullName>
    </submittedName>
</protein>
<sequence length="168" mass="18023">MAMCPVVADFNDGTMRASPTEPQGIRIMGLATYLTFNGNCEKAMTFYAYALGTQINELHRFSDMPGDEIPADFGDKVMHANLTFQGCVLMGSDAPPGTGFDGTHCGFSVSVNVASVEQAETVFAALSDGGNVTMPIGETFWAKRFGMLVDQFGVAWMVNCENSGDISY</sequence>
<name>A0ABU7UZQ0_9GAMM</name>
<comment type="caution">
    <text evidence="2">The sequence shown here is derived from an EMBL/GenBank/DDBJ whole genome shotgun (WGS) entry which is preliminary data.</text>
</comment>
<dbReference type="Proteomes" id="UP001356170">
    <property type="component" value="Unassembled WGS sequence"/>
</dbReference>
<dbReference type="InterPro" id="IPR028973">
    <property type="entry name" value="PhnB-like"/>
</dbReference>
<dbReference type="CDD" id="cd06588">
    <property type="entry name" value="PhnB_like"/>
    <property type="match status" value="1"/>
</dbReference>
<dbReference type="Gene3D" id="3.10.180.10">
    <property type="entry name" value="2,3-Dihydroxybiphenyl 1,2-Dioxygenase, domain 1"/>
    <property type="match status" value="1"/>
</dbReference>
<evidence type="ECO:0000259" key="1">
    <source>
        <dbReference type="Pfam" id="PF06983"/>
    </source>
</evidence>
<reference evidence="2 3" key="1">
    <citation type="submission" date="2024-01" db="EMBL/GenBank/DDBJ databases">
        <title>Novel species of the genus Luteimonas isolated from rivers.</title>
        <authorList>
            <person name="Lu H."/>
        </authorList>
    </citation>
    <scope>NUCLEOTIDE SEQUENCE [LARGE SCALE GENOMIC DNA]</scope>
    <source>
        <strain evidence="2 3">FXH3W</strain>
    </source>
</reference>
<organism evidence="2 3">
    <name type="scientific">Aquilutibacter rugosus</name>
    <dbReference type="NCBI Taxonomy" id="3115820"/>
    <lineage>
        <taxon>Bacteria</taxon>
        <taxon>Pseudomonadati</taxon>
        <taxon>Pseudomonadota</taxon>
        <taxon>Gammaproteobacteria</taxon>
        <taxon>Lysobacterales</taxon>
        <taxon>Lysobacteraceae</taxon>
        <taxon>Aquilutibacter</taxon>
    </lineage>
</organism>
<gene>
    <name evidence="2" type="ORF">V3390_06565</name>
</gene>
<dbReference type="Pfam" id="PF06983">
    <property type="entry name" value="3-dmu-9_3-mt"/>
    <property type="match status" value="1"/>
</dbReference>
<proteinExistence type="predicted"/>
<evidence type="ECO:0000313" key="2">
    <source>
        <dbReference type="EMBL" id="MEF2155895.1"/>
    </source>
</evidence>
<evidence type="ECO:0000313" key="3">
    <source>
        <dbReference type="Proteomes" id="UP001356170"/>
    </source>
</evidence>
<feature type="domain" description="PhnB-like" evidence="1">
    <location>
        <begin position="31"/>
        <end position="158"/>
    </location>
</feature>
<dbReference type="PANTHER" id="PTHR33990">
    <property type="entry name" value="PROTEIN YJDN-RELATED"/>
    <property type="match status" value="1"/>
</dbReference>
<dbReference type="InterPro" id="IPR029068">
    <property type="entry name" value="Glyas_Bleomycin-R_OHBP_Dase"/>
</dbReference>
<keyword evidence="3" id="KW-1185">Reference proteome</keyword>
<accession>A0ABU7UZQ0</accession>